<dbReference type="InterPro" id="IPR004358">
    <property type="entry name" value="Sig_transdc_His_kin-like_C"/>
</dbReference>
<gene>
    <name evidence="18" type="ORF">HNQ81_002155</name>
</gene>
<evidence type="ECO:0000259" key="17">
    <source>
        <dbReference type="PROSITE" id="PS50885"/>
    </source>
</evidence>
<evidence type="ECO:0000256" key="10">
    <source>
        <dbReference type="ARBA" id="ARBA00022777"/>
    </source>
</evidence>
<evidence type="ECO:0000256" key="9">
    <source>
        <dbReference type="ARBA" id="ARBA00022741"/>
    </source>
</evidence>
<evidence type="ECO:0000256" key="5">
    <source>
        <dbReference type="ARBA" id="ARBA00022475"/>
    </source>
</evidence>
<evidence type="ECO:0000256" key="3">
    <source>
        <dbReference type="ARBA" id="ARBA00004314"/>
    </source>
</evidence>
<evidence type="ECO:0000259" key="16">
    <source>
        <dbReference type="PROSITE" id="PS50109"/>
    </source>
</evidence>
<dbReference type="Proteomes" id="UP000539642">
    <property type="component" value="Unassembled WGS sequence"/>
</dbReference>
<feature type="domain" description="Histidine kinase" evidence="16">
    <location>
        <begin position="251"/>
        <end position="466"/>
    </location>
</feature>
<dbReference type="EC" id="2.7.13.3" evidence="4"/>
<dbReference type="Gene3D" id="3.30.565.10">
    <property type="entry name" value="Histidine kinase-like ATPase, C-terminal domain"/>
    <property type="match status" value="1"/>
</dbReference>
<comment type="catalytic activity">
    <reaction evidence="1">
        <text>ATP + protein L-histidine = ADP + protein N-phospho-L-histidine.</text>
        <dbReference type="EC" id="2.7.13.3"/>
    </reaction>
</comment>
<evidence type="ECO:0000313" key="18">
    <source>
        <dbReference type="EMBL" id="MBB5348420.1"/>
    </source>
</evidence>
<keyword evidence="9" id="KW-0547">Nucleotide-binding</keyword>
<protein>
    <recommendedName>
        <fullName evidence="4">histidine kinase</fullName>
        <ecNumber evidence="4">2.7.13.3</ecNumber>
    </recommendedName>
</protein>
<keyword evidence="6" id="KW-0597">Phosphoprotein</keyword>
<dbReference type="AlphaFoldDB" id="A0A840V3I7"/>
<evidence type="ECO:0000256" key="12">
    <source>
        <dbReference type="ARBA" id="ARBA00022989"/>
    </source>
</evidence>
<keyword evidence="11" id="KW-0067">ATP-binding</keyword>
<dbReference type="PANTHER" id="PTHR45436">
    <property type="entry name" value="SENSOR HISTIDINE KINASE YKOH"/>
    <property type="match status" value="1"/>
</dbReference>
<evidence type="ECO:0000313" key="19">
    <source>
        <dbReference type="Proteomes" id="UP000539642"/>
    </source>
</evidence>
<dbReference type="SMART" id="SM00387">
    <property type="entry name" value="HATPase_c"/>
    <property type="match status" value="1"/>
</dbReference>
<dbReference type="Gene3D" id="1.10.287.130">
    <property type="match status" value="1"/>
</dbReference>
<dbReference type="RefSeq" id="WP_183351141.1">
    <property type="nucleotide sequence ID" value="NZ_JACHEO010000011.1"/>
</dbReference>
<dbReference type="SUPFAM" id="SSF47384">
    <property type="entry name" value="Homodimeric domain of signal transducing histidine kinase"/>
    <property type="match status" value="1"/>
</dbReference>
<evidence type="ECO:0000256" key="1">
    <source>
        <dbReference type="ARBA" id="ARBA00000085"/>
    </source>
</evidence>
<feature type="domain" description="HAMP" evidence="17">
    <location>
        <begin position="190"/>
        <end position="243"/>
    </location>
</feature>
<dbReference type="Gene3D" id="6.10.340.10">
    <property type="match status" value="1"/>
</dbReference>
<proteinExistence type="predicted"/>
<keyword evidence="10" id="KW-0418">Kinase</keyword>
<sequence length="467" mass="52035">MIWLKSIKGRLFGWSFSFIATMLLAMGVFLYNEVEEIILESVDKALHSKEQLITGLLHEENNNIEIELSEIMLGEYSLPRSGHYYKVLMNGLLLAASPSIVEDDFDLASGSIVSSDAEKSQEIYMATGPDKEPIRTLHHSFRTYGRSFDIFVAESIREHVGMIHTFRNFLMIIIPASILIVCLVNRWIITRSLLPLDVFATSISKITHRSLDNRLGVKTEVQELDGLAESFNDMLSRLQRAFESERRLVSDASHELKTPVSVIKAHCDVLLLNDRSKEEYREALMTIQDVSANMGRLINDLLSLARLDAGALSTSTSRDVSLKTCIHNALRLVQPLAEQRAVSVRVSSSNDLLLQGDGDRLTEALLNLIENAVRYNKENGVVDVSYIQKNGAVHVMVSDTGIGIAEEDRNRIFDRFYRSDAVRNSDGTGLGLNIVKLIVEGHHGTIMVDSTVGQGSRFSITLPLSAS</sequence>
<evidence type="ECO:0000256" key="14">
    <source>
        <dbReference type="ARBA" id="ARBA00023136"/>
    </source>
</evidence>
<dbReference type="InterPro" id="IPR003661">
    <property type="entry name" value="HisK_dim/P_dom"/>
</dbReference>
<dbReference type="PROSITE" id="PS50109">
    <property type="entry name" value="HIS_KIN"/>
    <property type="match status" value="1"/>
</dbReference>
<dbReference type="GO" id="GO:0005886">
    <property type="term" value="C:plasma membrane"/>
    <property type="evidence" value="ECO:0007669"/>
    <property type="project" value="UniProtKB-SubCell"/>
</dbReference>
<keyword evidence="8 15" id="KW-0812">Transmembrane</keyword>
<dbReference type="FunFam" id="1.10.287.130:FF:000001">
    <property type="entry name" value="Two-component sensor histidine kinase"/>
    <property type="match status" value="1"/>
</dbReference>
<feature type="transmembrane region" description="Helical" evidence="15">
    <location>
        <begin position="12"/>
        <end position="31"/>
    </location>
</feature>
<dbReference type="InterPro" id="IPR036890">
    <property type="entry name" value="HATPase_C_sf"/>
</dbReference>
<dbReference type="InterPro" id="IPR003594">
    <property type="entry name" value="HATPase_dom"/>
</dbReference>
<dbReference type="PRINTS" id="PR00344">
    <property type="entry name" value="BCTRLSENSOR"/>
</dbReference>
<evidence type="ECO:0000256" key="15">
    <source>
        <dbReference type="SAM" id="Phobius"/>
    </source>
</evidence>
<reference evidence="18 19" key="1">
    <citation type="submission" date="2020-08" db="EMBL/GenBank/DDBJ databases">
        <title>Genomic Encyclopedia of Type Strains, Phase IV (KMG-IV): sequencing the most valuable type-strain genomes for metagenomic binning, comparative biology and taxonomic classification.</title>
        <authorList>
            <person name="Goeker M."/>
        </authorList>
    </citation>
    <scope>NUCLEOTIDE SEQUENCE [LARGE SCALE GENOMIC DNA]</scope>
    <source>
        <strain evidence="18 19">DSM 28570</strain>
    </source>
</reference>
<dbReference type="FunFam" id="3.30.565.10:FF:000023">
    <property type="entry name" value="PAS domain-containing sensor histidine kinase"/>
    <property type="match status" value="1"/>
</dbReference>
<dbReference type="EMBL" id="JACHEO010000011">
    <property type="protein sequence ID" value="MBB5348420.1"/>
    <property type="molecule type" value="Genomic_DNA"/>
</dbReference>
<dbReference type="GO" id="GO:0045121">
    <property type="term" value="C:membrane raft"/>
    <property type="evidence" value="ECO:0007669"/>
    <property type="project" value="UniProtKB-SubCell"/>
</dbReference>
<name>A0A840V3I7_9BACT</name>
<accession>A0A840V3I7</accession>
<evidence type="ECO:0000256" key="6">
    <source>
        <dbReference type="ARBA" id="ARBA00022553"/>
    </source>
</evidence>
<dbReference type="GO" id="GO:0000155">
    <property type="term" value="F:phosphorelay sensor kinase activity"/>
    <property type="evidence" value="ECO:0007669"/>
    <property type="project" value="InterPro"/>
</dbReference>
<dbReference type="Pfam" id="PF02518">
    <property type="entry name" value="HATPase_c"/>
    <property type="match status" value="1"/>
</dbReference>
<keyword evidence="5" id="KW-1003">Cell membrane</keyword>
<evidence type="ECO:0000256" key="2">
    <source>
        <dbReference type="ARBA" id="ARBA00004236"/>
    </source>
</evidence>
<dbReference type="InterPro" id="IPR050428">
    <property type="entry name" value="TCS_sensor_his_kinase"/>
</dbReference>
<dbReference type="CDD" id="cd00075">
    <property type="entry name" value="HATPase"/>
    <property type="match status" value="1"/>
</dbReference>
<dbReference type="SMART" id="SM00388">
    <property type="entry name" value="HisKA"/>
    <property type="match status" value="1"/>
</dbReference>
<evidence type="ECO:0000256" key="13">
    <source>
        <dbReference type="ARBA" id="ARBA00023012"/>
    </source>
</evidence>
<organism evidence="18 19">
    <name type="scientific">Desulfoprunum benzoelyticum</name>
    <dbReference type="NCBI Taxonomy" id="1506996"/>
    <lineage>
        <taxon>Bacteria</taxon>
        <taxon>Pseudomonadati</taxon>
        <taxon>Thermodesulfobacteriota</taxon>
        <taxon>Desulfobulbia</taxon>
        <taxon>Desulfobulbales</taxon>
        <taxon>Desulfobulbaceae</taxon>
        <taxon>Desulfoprunum</taxon>
    </lineage>
</organism>
<keyword evidence="19" id="KW-1185">Reference proteome</keyword>
<dbReference type="Pfam" id="PF00672">
    <property type="entry name" value="HAMP"/>
    <property type="match status" value="1"/>
</dbReference>
<dbReference type="Pfam" id="PF00512">
    <property type="entry name" value="HisKA"/>
    <property type="match status" value="1"/>
</dbReference>
<comment type="caution">
    <text evidence="18">The sequence shown here is derived from an EMBL/GenBank/DDBJ whole genome shotgun (WGS) entry which is preliminary data.</text>
</comment>
<keyword evidence="13" id="KW-0902">Two-component regulatory system</keyword>
<dbReference type="PROSITE" id="PS50885">
    <property type="entry name" value="HAMP"/>
    <property type="match status" value="1"/>
</dbReference>
<dbReference type="CDD" id="cd00082">
    <property type="entry name" value="HisKA"/>
    <property type="match status" value="1"/>
</dbReference>
<dbReference type="InterPro" id="IPR005467">
    <property type="entry name" value="His_kinase_dom"/>
</dbReference>
<evidence type="ECO:0000256" key="8">
    <source>
        <dbReference type="ARBA" id="ARBA00022692"/>
    </source>
</evidence>
<comment type="subcellular location">
    <subcellularLocation>
        <location evidence="2">Cell membrane</location>
    </subcellularLocation>
    <subcellularLocation>
        <location evidence="3">Membrane raft</location>
        <topology evidence="3">Multi-pass membrane protein</topology>
    </subcellularLocation>
</comment>
<dbReference type="SUPFAM" id="SSF55874">
    <property type="entry name" value="ATPase domain of HSP90 chaperone/DNA topoisomerase II/histidine kinase"/>
    <property type="match status" value="1"/>
</dbReference>
<evidence type="ECO:0000256" key="4">
    <source>
        <dbReference type="ARBA" id="ARBA00012438"/>
    </source>
</evidence>
<keyword evidence="12 15" id="KW-1133">Transmembrane helix</keyword>
<dbReference type="InterPro" id="IPR036097">
    <property type="entry name" value="HisK_dim/P_sf"/>
</dbReference>
<dbReference type="SMART" id="SM00304">
    <property type="entry name" value="HAMP"/>
    <property type="match status" value="1"/>
</dbReference>
<keyword evidence="7" id="KW-0808">Transferase</keyword>
<evidence type="ECO:0000256" key="7">
    <source>
        <dbReference type="ARBA" id="ARBA00022679"/>
    </source>
</evidence>
<feature type="transmembrane region" description="Helical" evidence="15">
    <location>
        <begin position="169"/>
        <end position="189"/>
    </location>
</feature>
<keyword evidence="14 15" id="KW-0472">Membrane</keyword>
<evidence type="ECO:0000256" key="11">
    <source>
        <dbReference type="ARBA" id="ARBA00022840"/>
    </source>
</evidence>
<dbReference type="InterPro" id="IPR003660">
    <property type="entry name" value="HAMP_dom"/>
</dbReference>
<dbReference type="GO" id="GO:0005524">
    <property type="term" value="F:ATP binding"/>
    <property type="evidence" value="ECO:0007669"/>
    <property type="project" value="UniProtKB-KW"/>
</dbReference>
<dbReference type="PANTHER" id="PTHR45436:SF5">
    <property type="entry name" value="SENSOR HISTIDINE KINASE TRCS"/>
    <property type="match status" value="1"/>
</dbReference>